<gene>
    <name evidence="1" type="ordered locus">VIT_05s0077g00070</name>
</gene>
<name>F6H6X0_VITVI</name>
<dbReference type="HOGENOM" id="CLU_3352122_0_0_1"/>
<proteinExistence type="predicted"/>
<dbReference type="Proteomes" id="UP000009183">
    <property type="component" value="Chromosome 5"/>
</dbReference>
<reference evidence="2" key="1">
    <citation type="journal article" date="2007" name="Nature">
        <title>The grapevine genome sequence suggests ancestral hexaploidization in major angiosperm phyla.</title>
        <authorList>
            <consortium name="The French-Italian Public Consortium for Grapevine Genome Characterization."/>
            <person name="Jaillon O."/>
            <person name="Aury J.-M."/>
            <person name="Noel B."/>
            <person name="Policriti A."/>
            <person name="Clepet C."/>
            <person name="Casagrande A."/>
            <person name="Choisne N."/>
            <person name="Aubourg S."/>
            <person name="Vitulo N."/>
            <person name="Jubin C."/>
            <person name="Vezzi A."/>
            <person name="Legeai F."/>
            <person name="Hugueney P."/>
            <person name="Dasilva C."/>
            <person name="Horner D."/>
            <person name="Mica E."/>
            <person name="Jublot D."/>
            <person name="Poulain J."/>
            <person name="Bruyere C."/>
            <person name="Billault A."/>
            <person name="Segurens B."/>
            <person name="Gouyvenoux M."/>
            <person name="Ugarte E."/>
            <person name="Cattonaro F."/>
            <person name="Anthouard V."/>
            <person name="Vico V."/>
            <person name="Del Fabbro C."/>
            <person name="Alaux M."/>
            <person name="Di Gaspero G."/>
            <person name="Dumas V."/>
            <person name="Felice N."/>
            <person name="Paillard S."/>
            <person name="Juman I."/>
            <person name="Moroldo M."/>
            <person name="Scalabrin S."/>
            <person name="Canaguier A."/>
            <person name="Le Clainche I."/>
            <person name="Malacrida G."/>
            <person name="Durand E."/>
            <person name="Pesole G."/>
            <person name="Laucou V."/>
            <person name="Chatelet P."/>
            <person name="Merdinoglu D."/>
            <person name="Delledonne M."/>
            <person name="Pezzotti M."/>
            <person name="Lecharny A."/>
            <person name="Scarpelli C."/>
            <person name="Artiguenave F."/>
            <person name="Pe M.E."/>
            <person name="Valle G."/>
            <person name="Morgante M."/>
            <person name="Caboche M."/>
            <person name="Adam-Blondon A.-F."/>
            <person name="Weissenbach J."/>
            <person name="Quetier F."/>
            <person name="Wincker P."/>
        </authorList>
    </citation>
    <scope>NUCLEOTIDE SEQUENCE [LARGE SCALE GENOMIC DNA]</scope>
    <source>
        <strain evidence="2">cv. Pinot noir / PN40024</strain>
    </source>
</reference>
<sequence length="37" mass="4366">MKINLFCEKEKVIVISMLESVFINEIAYKNRLDSLPH</sequence>
<organism evidence="1 2">
    <name type="scientific">Vitis vinifera</name>
    <name type="common">Grape</name>
    <dbReference type="NCBI Taxonomy" id="29760"/>
    <lineage>
        <taxon>Eukaryota</taxon>
        <taxon>Viridiplantae</taxon>
        <taxon>Streptophyta</taxon>
        <taxon>Embryophyta</taxon>
        <taxon>Tracheophyta</taxon>
        <taxon>Spermatophyta</taxon>
        <taxon>Magnoliopsida</taxon>
        <taxon>eudicotyledons</taxon>
        <taxon>Gunneridae</taxon>
        <taxon>Pentapetalae</taxon>
        <taxon>rosids</taxon>
        <taxon>Vitales</taxon>
        <taxon>Vitaceae</taxon>
        <taxon>Viteae</taxon>
        <taxon>Vitis</taxon>
    </lineage>
</organism>
<evidence type="ECO:0000313" key="2">
    <source>
        <dbReference type="Proteomes" id="UP000009183"/>
    </source>
</evidence>
<protein>
    <submittedName>
        <fullName evidence="1">Uncharacterized protein</fullName>
    </submittedName>
</protein>
<dbReference type="InParanoid" id="F6H6X0"/>
<keyword evidence="2" id="KW-1185">Reference proteome</keyword>
<dbReference type="EMBL" id="FN595246">
    <property type="protein sequence ID" value="CCB47933.1"/>
    <property type="molecule type" value="Genomic_DNA"/>
</dbReference>
<accession>F6H6X0</accession>
<evidence type="ECO:0000313" key="1">
    <source>
        <dbReference type="EMBL" id="CCB47933.1"/>
    </source>
</evidence>
<dbReference type="AlphaFoldDB" id="F6H6X0"/>
<dbReference type="PaxDb" id="29760-VIT_05s0077g00070.t01"/>